<name>A0A6M3L749_9ZZZZ</name>
<proteinExistence type="predicted"/>
<dbReference type="AlphaFoldDB" id="A0A6M3L749"/>
<organism evidence="1">
    <name type="scientific">viral metagenome</name>
    <dbReference type="NCBI Taxonomy" id="1070528"/>
    <lineage>
        <taxon>unclassified sequences</taxon>
        <taxon>metagenomes</taxon>
        <taxon>organismal metagenomes</taxon>
    </lineage>
</organism>
<accession>A0A6M3L749</accession>
<gene>
    <name evidence="1" type="ORF">MM415B03643_0014</name>
</gene>
<evidence type="ECO:0008006" key="2">
    <source>
        <dbReference type="Google" id="ProtNLM"/>
    </source>
</evidence>
<sequence>MDLLQLHCKALKLPIPEKEYRFAPPRRWRADYFFANDVSPLAVEIEGGLFSWGRHVRGKGAIADMAKYNQLSIMGISLLRFTPQQVEKGEAALMVKKWFEARQ</sequence>
<protein>
    <recommendedName>
        <fullName evidence="2">DUF559 domain-containing protein</fullName>
    </recommendedName>
</protein>
<evidence type="ECO:0000313" key="1">
    <source>
        <dbReference type="EMBL" id="QJA90596.1"/>
    </source>
</evidence>
<reference evidence="1" key="1">
    <citation type="submission" date="2020-03" db="EMBL/GenBank/DDBJ databases">
        <title>The deep terrestrial virosphere.</title>
        <authorList>
            <person name="Holmfeldt K."/>
            <person name="Nilsson E."/>
            <person name="Simone D."/>
            <person name="Lopez-Fernandez M."/>
            <person name="Wu X."/>
            <person name="de Brujin I."/>
            <person name="Lundin D."/>
            <person name="Andersson A."/>
            <person name="Bertilsson S."/>
            <person name="Dopson M."/>
        </authorList>
    </citation>
    <scope>NUCLEOTIDE SEQUENCE</scope>
    <source>
        <strain evidence="1">MM415B03643</strain>
    </source>
</reference>
<dbReference type="EMBL" id="MT142923">
    <property type="protein sequence ID" value="QJA90596.1"/>
    <property type="molecule type" value="Genomic_DNA"/>
</dbReference>